<dbReference type="InParanoid" id="A0A2J7PGJ9"/>
<protein>
    <recommendedName>
        <fullName evidence="5">DH domain-containing protein</fullName>
    </recommendedName>
</protein>
<dbReference type="OrthoDB" id="245697at2759"/>
<feature type="domain" description="DH" evidence="2">
    <location>
        <begin position="55"/>
        <end position="231"/>
    </location>
</feature>
<dbReference type="PROSITE" id="PS00741">
    <property type="entry name" value="DH_1"/>
    <property type="match status" value="1"/>
</dbReference>
<dbReference type="GO" id="GO:0035556">
    <property type="term" value="P:intracellular signal transduction"/>
    <property type="evidence" value="ECO:0007669"/>
    <property type="project" value="InterPro"/>
</dbReference>
<dbReference type="SMART" id="SM00325">
    <property type="entry name" value="RhoGEF"/>
    <property type="match status" value="1"/>
</dbReference>
<evidence type="ECO:0000313" key="4">
    <source>
        <dbReference type="Proteomes" id="UP000235965"/>
    </source>
</evidence>
<keyword evidence="4" id="KW-1185">Reference proteome</keyword>
<dbReference type="InterPro" id="IPR011993">
    <property type="entry name" value="PH-like_dom_sf"/>
</dbReference>
<dbReference type="PROSITE" id="PS50003">
    <property type="entry name" value="PH_DOMAIN"/>
    <property type="match status" value="1"/>
</dbReference>
<dbReference type="GO" id="GO:0005737">
    <property type="term" value="C:cytoplasm"/>
    <property type="evidence" value="ECO:0007669"/>
    <property type="project" value="TreeGrafter"/>
</dbReference>
<dbReference type="InterPro" id="IPR000219">
    <property type="entry name" value="DH_dom"/>
</dbReference>
<dbReference type="FunCoup" id="A0A2J7PGJ9">
    <property type="interactions" value="593"/>
</dbReference>
<evidence type="ECO:0008006" key="5">
    <source>
        <dbReference type="Google" id="ProtNLM"/>
    </source>
</evidence>
<dbReference type="PANTHER" id="PTHR12673">
    <property type="entry name" value="FACIOGENITAL DYSPLASIA PROTEIN"/>
    <property type="match status" value="1"/>
</dbReference>
<proteinExistence type="predicted"/>
<comment type="caution">
    <text evidence="3">The sequence shown here is derived from an EMBL/GenBank/DDBJ whole genome shotgun (WGS) entry which is preliminary data.</text>
</comment>
<evidence type="ECO:0000259" key="1">
    <source>
        <dbReference type="PROSITE" id="PS50003"/>
    </source>
</evidence>
<evidence type="ECO:0000313" key="3">
    <source>
        <dbReference type="EMBL" id="PNF15456.1"/>
    </source>
</evidence>
<dbReference type="Gene3D" id="1.20.900.10">
    <property type="entry name" value="Dbl homology (DH) domain"/>
    <property type="match status" value="1"/>
</dbReference>
<dbReference type="Proteomes" id="UP000235965">
    <property type="component" value="Unassembled WGS sequence"/>
</dbReference>
<dbReference type="PROSITE" id="PS50010">
    <property type="entry name" value="DH_2"/>
    <property type="match status" value="1"/>
</dbReference>
<sequence>MTSAYNTPQRQLTLSAELRDVINEHHIFTTRTRMKVISALDNINKDSTEERERSLRCQTIQEILTSEVSYLHQLEVIMQFFMEPLTKKSFIPHTTYMTLFGHIETLYNVNGELLNELKCNPENVSAAFLKLAPFFKLYSVYAYDYKEAMVVLQDLQKTNPVLSNYIADQESRPEVSTKLMSLLIAPIQRIPRYRLLLKQVISHTPTSHPDYSVLLASLREVEKAADHINSLVQDQENMQRMLKLQNCLCGGKPRIVTPGRRLLKEGTLLKVSPHGKKSHSRYFVLFNDMLMYCKMRRCPPTEPNSLRCCCILPLKKCTVDEILSKGVFKITCQNEMLILCSATVEEGEAWISTLKEAVKHYQECRQTLRKDSSSRRPVRRPYSCDISQDDLLHPLKRMKTISKPDSQVLKDSLYPLRSAIKKNEAPSSTEACTTVTSAKKRPQQELGVQSVFSGNVSTNQNASSNWCLQGTQLLRCIASRVTQAIWKHVFKRTPTIPAL</sequence>
<organism evidence="3 4">
    <name type="scientific">Cryptotermes secundus</name>
    <dbReference type="NCBI Taxonomy" id="105785"/>
    <lineage>
        <taxon>Eukaryota</taxon>
        <taxon>Metazoa</taxon>
        <taxon>Ecdysozoa</taxon>
        <taxon>Arthropoda</taxon>
        <taxon>Hexapoda</taxon>
        <taxon>Insecta</taxon>
        <taxon>Pterygota</taxon>
        <taxon>Neoptera</taxon>
        <taxon>Polyneoptera</taxon>
        <taxon>Dictyoptera</taxon>
        <taxon>Blattodea</taxon>
        <taxon>Blattoidea</taxon>
        <taxon>Termitoidae</taxon>
        <taxon>Kalotermitidae</taxon>
        <taxon>Cryptotermitinae</taxon>
        <taxon>Cryptotermes</taxon>
    </lineage>
</organism>
<dbReference type="Pfam" id="PF00169">
    <property type="entry name" value="PH"/>
    <property type="match status" value="1"/>
</dbReference>
<dbReference type="EMBL" id="NEVH01025212">
    <property type="protein sequence ID" value="PNF15455.1"/>
    <property type="molecule type" value="Genomic_DNA"/>
</dbReference>
<dbReference type="PANTHER" id="PTHR12673:SF159">
    <property type="entry name" value="LD03170P"/>
    <property type="match status" value="1"/>
</dbReference>
<dbReference type="Pfam" id="PF00621">
    <property type="entry name" value="RhoGEF"/>
    <property type="match status" value="1"/>
</dbReference>
<dbReference type="InterPro" id="IPR051092">
    <property type="entry name" value="FYVE_RhoGEF_PH"/>
</dbReference>
<feature type="domain" description="PH" evidence="1">
    <location>
        <begin position="261"/>
        <end position="359"/>
    </location>
</feature>
<dbReference type="SUPFAM" id="SSF50729">
    <property type="entry name" value="PH domain-like"/>
    <property type="match status" value="1"/>
</dbReference>
<dbReference type="AlphaFoldDB" id="A0A2J7PGJ9"/>
<accession>A0A2J7PGJ9</accession>
<dbReference type="Gene3D" id="2.30.29.30">
    <property type="entry name" value="Pleckstrin-homology domain (PH domain)/Phosphotyrosine-binding domain (PTB)"/>
    <property type="match status" value="1"/>
</dbReference>
<dbReference type="STRING" id="105785.A0A2J7PGJ9"/>
<evidence type="ECO:0000259" key="2">
    <source>
        <dbReference type="PROSITE" id="PS50010"/>
    </source>
</evidence>
<dbReference type="InterPro" id="IPR035899">
    <property type="entry name" value="DBL_dom_sf"/>
</dbReference>
<dbReference type="CDD" id="cd00160">
    <property type="entry name" value="RhoGEF"/>
    <property type="match status" value="1"/>
</dbReference>
<reference evidence="3 4" key="1">
    <citation type="submission" date="2017-12" db="EMBL/GenBank/DDBJ databases">
        <title>Hemimetabolous genomes reveal molecular basis of termite eusociality.</title>
        <authorList>
            <person name="Harrison M.C."/>
            <person name="Jongepier E."/>
            <person name="Robertson H.M."/>
            <person name="Arning N."/>
            <person name="Bitard-Feildel T."/>
            <person name="Chao H."/>
            <person name="Childers C.P."/>
            <person name="Dinh H."/>
            <person name="Doddapaneni H."/>
            <person name="Dugan S."/>
            <person name="Gowin J."/>
            <person name="Greiner C."/>
            <person name="Han Y."/>
            <person name="Hu H."/>
            <person name="Hughes D.S.T."/>
            <person name="Huylmans A.-K."/>
            <person name="Kemena C."/>
            <person name="Kremer L.P.M."/>
            <person name="Lee S.L."/>
            <person name="Lopez-Ezquerra A."/>
            <person name="Mallet L."/>
            <person name="Monroy-Kuhn J.M."/>
            <person name="Moser A."/>
            <person name="Murali S.C."/>
            <person name="Muzny D.M."/>
            <person name="Otani S."/>
            <person name="Piulachs M.-D."/>
            <person name="Poelchau M."/>
            <person name="Qu J."/>
            <person name="Schaub F."/>
            <person name="Wada-Katsumata A."/>
            <person name="Worley K.C."/>
            <person name="Xie Q."/>
            <person name="Ylla G."/>
            <person name="Poulsen M."/>
            <person name="Gibbs R.A."/>
            <person name="Schal C."/>
            <person name="Richards S."/>
            <person name="Belles X."/>
            <person name="Korb J."/>
            <person name="Bornberg-Bauer E."/>
        </authorList>
    </citation>
    <scope>NUCLEOTIDE SEQUENCE [LARGE SCALE GENOMIC DNA]</scope>
    <source>
        <tissue evidence="3">Whole body</tissue>
    </source>
</reference>
<name>A0A2J7PGJ9_9NEOP</name>
<dbReference type="SMART" id="SM00233">
    <property type="entry name" value="PH"/>
    <property type="match status" value="1"/>
</dbReference>
<dbReference type="GO" id="GO:0005085">
    <property type="term" value="F:guanyl-nucleotide exchange factor activity"/>
    <property type="evidence" value="ECO:0007669"/>
    <property type="project" value="InterPro"/>
</dbReference>
<dbReference type="EMBL" id="NEVH01025212">
    <property type="protein sequence ID" value="PNF15456.1"/>
    <property type="molecule type" value="Genomic_DNA"/>
</dbReference>
<dbReference type="InterPro" id="IPR001849">
    <property type="entry name" value="PH_domain"/>
</dbReference>
<dbReference type="InterPro" id="IPR001331">
    <property type="entry name" value="GDS_CDC24_CS"/>
</dbReference>
<dbReference type="SUPFAM" id="SSF48065">
    <property type="entry name" value="DBL homology domain (DH-domain)"/>
    <property type="match status" value="1"/>
</dbReference>
<gene>
    <name evidence="3" type="ORF">B7P43_G17764</name>
</gene>